<feature type="non-terminal residue" evidence="1">
    <location>
        <position position="1"/>
    </location>
</feature>
<accession>A0ABR7LCR4</accession>
<keyword evidence="2" id="KW-1185">Reference proteome</keyword>
<comment type="caution">
    <text evidence="1">The sequence shown here is derived from an EMBL/GenBank/DDBJ whole genome shotgun (WGS) entry which is preliminary data.</text>
</comment>
<protein>
    <submittedName>
        <fullName evidence="1">ABC transporter substrate-binding protein</fullName>
    </submittedName>
</protein>
<evidence type="ECO:0000313" key="2">
    <source>
        <dbReference type="Proteomes" id="UP000734823"/>
    </source>
</evidence>
<dbReference type="Proteomes" id="UP000734823">
    <property type="component" value="Unassembled WGS sequence"/>
</dbReference>
<proteinExistence type="predicted"/>
<name>A0ABR7LCR4_9PSEU</name>
<organism evidence="1 2">
    <name type="scientific">Actinokineospora xionganensis</name>
    <dbReference type="NCBI Taxonomy" id="2684470"/>
    <lineage>
        <taxon>Bacteria</taxon>
        <taxon>Bacillati</taxon>
        <taxon>Actinomycetota</taxon>
        <taxon>Actinomycetes</taxon>
        <taxon>Pseudonocardiales</taxon>
        <taxon>Pseudonocardiaceae</taxon>
        <taxon>Actinokineospora</taxon>
    </lineage>
</organism>
<dbReference type="EMBL" id="JABVED010000017">
    <property type="protein sequence ID" value="MBC6450496.1"/>
    <property type="molecule type" value="Genomic_DNA"/>
</dbReference>
<sequence length="48" mass="5002">AKKRPAVVKYQEVSSAIQEAAYAAMSGQTSSQDALASLQTKLESLTGS</sequence>
<reference evidence="1 2" key="1">
    <citation type="submission" date="2020-06" db="EMBL/GenBank/DDBJ databases">
        <title>Actinokineospora xiongansis sp. nov., isolated from soil of Baiyangdian.</title>
        <authorList>
            <person name="Zhang X."/>
        </authorList>
    </citation>
    <scope>NUCLEOTIDE SEQUENCE [LARGE SCALE GENOMIC DNA]</scope>
    <source>
        <strain evidence="1 2">HBU206404</strain>
    </source>
</reference>
<dbReference type="Gene3D" id="3.40.190.10">
    <property type="entry name" value="Periplasmic binding protein-like II"/>
    <property type="match status" value="1"/>
</dbReference>
<gene>
    <name evidence="1" type="ORF">GPZ80_25375</name>
</gene>
<evidence type="ECO:0000313" key="1">
    <source>
        <dbReference type="EMBL" id="MBC6450496.1"/>
    </source>
</evidence>